<keyword evidence="4 7" id="KW-1133">Transmembrane helix</keyword>
<feature type="transmembrane region" description="Helical" evidence="7">
    <location>
        <begin position="180"/>
        <end position="203"/>
    </location>
</feature>
<proteinExistence type="inferred from homology"/>
<dbReference type="GO" id="GO:0007166">
    <property type="term" value="P:cell surface receptor signaling pathway"/>
    <property type="evidence" value="ECO:0007669"/>
    <property type="project" value="TreeGrafter"/>
</dbReference>
<feature type="transmembrane region" description="Helical" evidence="7">
    <location>
        <begin position="98"/>
        <end position="117"/>
    </location>
</feature>
<evidence type="ECO:0000256" key="3">
    <source>
        <dbReference type="ARBA" id="ARBA00022692"/>
    </source>
</evidence>
<evidence type="ECO:0000313" key="9">
    <source>
        <dbReference type="Proteomes" id="UP000472241"/>
    </source>
</evidence>
<reference evidence="8" key="1">
    <citation type="submission" date="2025-08" db="UniProtKB">
        <authorList>
            <consortium name="Ensembl"/>
        </authorList>
    </citation>
    <scope>IDENTIFICATION</scope>
</reference>
<dbReference type="InterPro" id="IPR007237">
    <property type="entry name" value="CD20-like"/>
</dbReference>
<feature type="region of interest" description="Disordered" evidence="6">
    <location>
        <begin position="1"/>
        <end position="22"/>
    </location>
</feature>
<dbReference type="Proteomes" id="UP000472241">
    <property type="component" value="Unplaced"/>
</dbReference>
<dbReference type="GO" id="GO:0009897">
    <property type="term" value="C:external side of plasma membrane"/>
    <property type="evidence" value="ECO:0007669"/>
    <property type="project" value="TreeGrafter"/>
</dbReference>
<comment type="subcellular location">
    <subcellularLocation>
        <location evidence="1">Membrane</location>
        <topology evidence="1">Multi-pass membrane protein</topology>
    </subcellularLocation>
</comment>
<dbReference type="AlphaFoldDB" id="A0A667ICQ0"/>
<dbReference type="InterPro" id="IPR030417">
    <property type="entry name" value="MS4A"/>
</dbReference>
<comment type="similarity">
    <text evidence="2">Belongs to the MS4A family.</text>
</comment>
<organism evidence="8 9">
    <name type="scientific">Lynx canadensis</name>
    <name type="common">Canada lynx</name>
    <name type="synonym">Felis canadensis</name>
    <dbReference type="NCBI Taxonomy" id="61383"/>
    <lineage>
        <taxon>Eukaryota</taxon>
        <taxon>Metazoa</taxon>
        <taxon>Chordata</taxon>
        <taxon>Craniata</taxon>
        <taxon>Vertebrata</taxon>
        <taxon>Euteleostomi</taxon>
        <taxon>Mammalia</taxon>
        <taxon>Eutheria</taxon>
        <taxon>Laurasiatheria</taxon>
        <taxon>Carnivora</taxon>
        <taxon>Feliformia</taxon>
        <taxon>Felidae</taxon>
        <taxon>Felinae</taxon>
        <taxon>Lynx</taxon>
    </lineage>
</organism>
<evidence type="ECO:0000256" key="4">
    <source>
        <dbReference type="ARBA" id="ARBA00022989"/>
    </source>
</evidence>
<dbReference type="Pfam" id="PF04103">
    <property type="entry name" value="CD20"/>
    <property type="match status" value="1"/>
</dbReference>
<dbReference type="GO" id="GO:0032998">
    <property type="term" value="C:Fc-epsilon receptor I complex"/>
    <property type="evidence" value="ECO:0007669"/>
    <property type="project" value="TreeGrafter"/>
</dbReference>
<keyword evidence="9" id="KW-1185">Reference proteome</keyword>
<feature type="transmembrane region" description="Helical" evidence="7">
    <location>
        <begin position="124"/>
        <end position="150"/>
    </location>
</feature>
<dbReference type="GeneID" id="115524658"/>
<evidence type="ECO:0000256" key="5">
    <source>
        <dbReference type="ARBA" id="ARBA00023136"/>
    </source>
</evidence>
<protein>
    <submittedName>
        <fullName evidence="8">High affinity immunoglobulin epsilon receptor subunit beta-like</fullName>
    </submittedName>
</protein>
<evidence type="ECO:0000256" key="2">
    <source>
        <dbReference type="ARBA" id="ARBA00009565"/>
    </source>
</evidence>
<gene>
    <name evidence="8" type="primary">LOC115524658</name>
</gene>
<name>A0A667ICQ0_LYNCA</name>
<evidence type="ECO:0000256" key="7">
    <source>
        <dbReference type="SAM" id="Phobius"/>
    </source>
</evidence>
<accession>A0A667ICQ0</accession>
<sequence>MDTESSSRAGLAFPMPQSPSSVPQIELSEVSLHDNALREEAASAPPSRTWLRFLRRELEFLGVTQILIALICLCFGIIVCSAINVSEFKEDFFSSFKAGYPFWGAMFFAISGFFPILSEKKYAIYLVWGSLGANTVSSIVAGIGIFILTINLKSCWPHIYNCPEAHGDDFCFVAWFSTEIVAMILFLTVLGFCSAVSLMIYGLGEVFQEKKIPEDRLYEELNIYSPIYSELEDKGETSSPADS</sequence>
<dbReference type="Ensembl" id="ENSLCNT00005033407.1">
    <property type="protein sequence ID" value="ENSLCNP00005029931.1"/>
    <property type="gene ID" value="ENSLCNG00005019491.1"/>
</dbReference>
<dbReference type="PANTHER" id="PTHR23320">
    <property type="entry name" value="MEMBRANE-SPANNING 4-DOMAINS SUBFAMILY A MS4A -RELATED"/>
    <property type="match status" value="1"/>
</dbReference>
<evidence type="ECO:0000256" key="1">
    <source>
        <dbReference type="ARBA" id="ARBA00004141"/>
    </source>
</evidence>
<reference evidence="8" key="2">
    <citation type="submission" date="2025-09" db="UniProtKB">
        <authorList>
            <consortium name="Ensembl"/>
        </authorList>
    </citation>
    <scope>IDENTIFICATION</scope>
</reference>
<evidence type="ECO:0000313" key="8">
    <source>
        <dbReference type="Ensembl" id="ENSLCNP00005029931.1"/>
    </source>
</evidence>
<dbReference type="RefSeq" id="XP_030186991.1">
    <property type="nucleotide sequence ID" value="XM_030331131.1"/>
</dbReference>
<evidence type="ECO:0000256" key="6">
    <source>
        <dbReference type="SAM" id="MobiDB-lite"/>
    </source>
</evidence>
<keyword evidence="5 7" id="KW-0472">Membrane</keyword>
<feature type="transmembrane region" description="Helical" evidence="7">
    <location>
        <begin position="60"/>
        <end position="86"/>
    </location>
</feature>
<keyword evidence="3 7" id="KW-0812">Transmembrane</keyword>
<dbReference type="PANTHER" id="PTHR23320:SF66">
    <property type="entry name" value="HIGH AFFINITY IMMUNOGLOBULIN EPSILON RECEPTOR SUBUNIT BETA"/>
    <property type="match status" value="1"/>
</dbReference>